<evidence type="ECO:0000313" key="1">
    <source>
        <dbReference type="EMBL" id="ETZ05317.1"/>
    </source>
</evidence>
<reference evidence="1 2" key="1">
    <citation type="journal article" date="2013" name="Genome Announc.">
        <title>Draft Genome Sequence of Holospora undulata Strain HU1, a Micronucleus-Specific Symbiont of the Ciliate Paramecium caudatum.</title>
        <authorList>
            <person name="Dohra H."/>
            <person name="Suzuki H."/>
            <person name="Suzuki T."/>
            <person name="Tanaka K."/>
            <person name="Fujishima M."/>
        </authorList>
    </citation>
    <scope>NUCLEOTIDE SEQUENCE [LARGE SCALE GENOMIC DNA]</scope>
    <source>
        <strain evidence="1 2">HU1</strain>
    </source>
</reference>
<sequence length="45" mass="5211">MKAALIWICAKTETWAEKVKSWLAKGVENSIKEQIALPVWLITRR</sequence>
<protein>
    <submittedName>
        <fullName evidence="1">Uncharacterized protein</fullName>
    </submittedName>
</protein>
<keyword evidence="2" id="KW-1185">Reference proteome</keyword>
<evidence type="ECO:0000313" key="2">
    <source>
        <dbReference type="Proteomes" id="UP000026922"/>
    </source>
</evidence>
<proteinExistence type="predicted"/>
<organism evidence="1 2">
    <name type="scientific">Holospora undulata HU1</name>
    <dbReference type="NCBI Taxonomy" id="1321371"/>
    <lineage>
        <taxon>Bacteria</taxon>
        <taxon>Pseudomonadati</taxon>
        <taxon>Pseudomonadota</taxon>
        <taxon>Alphaproteobacteria</taxon>
        <taxon>Holosporales</taxon>
        <taxon>Holosporaceae</taxon>
        <taxon>Holospora</taxon>
    </lineage>
</organism>
<gene>
    <name evidence="1" type="ORF">K737_300253</name>
</gene>
<dbReference type="EMBL" id="ARPM03000074">
    <property type="protein sequence ID" value="ETZ05317.1"/>
    <property type="molecule type" value="Genomic_DNA"/>
</dbReference>
<comment type="caution">
    <text evidence="1">The sequence shown here is derived from an EMBL/GenBank/DDBJ whole genome shotgun (WGS) entry which is preliminary data.</text>
</comment>
<dbReference type="Proteomes" id="UP000026922">
    <property type="component" value="Unassembled WGS sequence"/>
</dbReference>
<dbReference type="RefSeq" id="WP_023492219.1">
    <property type="nucleotide sequence ID" value="NZ_ARPM03000074.1"/>
</dbReference>
<dbReference type="AlphaFoldDB" id="A0A061JI92"/>
<name>A0A061JI92_9PROT</name>
<accession>A0A061JI92</accession>